<proteinExistence type="predicted"/>
<dbReference type="SMART" id="SM01034">
    <property type="entry name" value="BLUF"/>
    <property type="match status" value="1"/>
</dbReference>
<organism evidence="2 3">
    <name type="scientific">Vibrio quintilis</name>
    <dbReference type="NCBI Taxonomy" id="1117707"/>
    <lineage>
        <taxon>Bacteria</taxon>
        <taxon>Pseudomonadati</taxon>
        <taxon>Pseudomonadota</taxon>
        <taxon>Gammaproteobacteria</taxon>
        <taxon>Vibrionales</taxon>
        <taxon>Vibrionaceae</taxon>
        <taxon>Vibrio</taxon>
    </lineage>
</organism>
<dbReference type="InterPro" id="IPR036046">
    <property type="entry name" value="Acylphosphatase-like_dom_sf"/>
</dbReference>
<evidence type="ECO:0000259" key="1">
    <source>
        <dbReference type="PROSITE" id="PS50925"/>
    </source>
</evidence>
<dbReference type="PROSITE" id="PS50925">
    <property type="entry name" value="BLUF"/>
    <property type="match status" value="1"/>
</dbReference>
<dbReference type="SUPFAM" id="SSF54975">
    <property type="entry name" value="Acylphosphatase/BLUF domain-like"/>
    <property type="match status" value="1"/>
</dbReference>
<dbReference type="Pfam" id="PF04940">
    <property type="entry name" value="BLUF"/>
    <property type="match status" value="1"/>
</dbReference>
<name>A0A1M7YVZ1_9VIBR</name>
<dbReference type="RefSeq" id="WP_073583293.1">
    <property type="nucleotide sequence ID" value="NZ_AP024897.1"/>
</dbReference>
<sequence>MATIRLVYYSHDSGEMTQSELKNILEQARTNNQKHDICGMLCYDNHYFLQILEGDAAEVTALFLTIAADKRHHSVVIIGVQETEKRIFPHWTMGYAGGSDALLSMMKELGCDKFDPTEMSFIEAATLLHQLSKSQTRL</sequence>
<dbReference type="OrthoDB" id="557705at2"/>
<keyword evidence="3" id="KW-1185">Reference proteome</keyword>
<dbReference type="GO" id="GO:0009882">
    <property type="term" value="F:blue light photoreceptor activity"/>
    <property type="evidence" value="ECO:0007669"/>
    <property type="project" value="InterPro"/>
</dbReference>
<protein>
    <submittedName>
        <fullName evidence="2">Blue light-and temperature-regulated antirepressor YcgF</fullName>
    </submittedName>
</protein>
<gene>
    <name evidence="2" type="primary">ycgF</name>
    <name evidence="2" type="ORF">VQ7734_02639</name>
</gene>
<dbReference type="Gene3D" id="3.30.70.100">
    <property type="match status" value="1"/>
</dbReference>
<evidence type="ECO:0000313" key="2">
    <source>
        <dbReference type="EMBL" id="SHO56870.1"/>
    </source>
</evidence>
<dbReference type="STRING" id="1117707.VQ7734_02639"/>
<dbReference type="Proteomes" id="UP000184600">
    <property type="component" value="Unassembled WGS sequence"/>
</dbReference>
<accession>A0A1M7YVZ1</accession>
<dbReference type="InterPro" id="IPR007024">
    <property type="entry name" value="BLUF_domain"/>
</dbReference>
<dbReference type="AlphaFoldDB" id="A0A1M7YVZ1"/>
<reference evidence="3" key="1">
    <citation type="submission" date="2016-12" db="EMBL/GenBank/DDBJ databases">
        <authorList>
            <person name="Rodrigo-Torres L."/>
            <person name="Arahal R.D."/>
            <person name="Lucena T."/>
        </authorList>
    </citation>
    <scope>NUCLEOTIDE SEQUENCE [LARGE SCALE GENOMIC DNA]</scope>
</reference>
<dbReference type="GO" id="GO:0071949">
    <property type="term" value="F:FAD binding"/>
    <property type="evidence" value="ECO:0007669"/>
    <property type="project" value="InterPro"/>
</dbReference>
<dbReference type="EMBL" id="FRFG01000029">
    <property type="protein sequence ID" value="SHO56870.1"/>
    <property type="molecule type" value="Genomic_DNA"/>
</dbReference>
<feature type="domain" description="BLUF" evidence="1">
    <location>
        <begin position="3"/>
        <end position="94"/>
    </location>
</feature>
<evidence type="ECO:0000313" key="3">
    <source>
        <dbReference type="Proteomes" id="UP000184600"/>
    </source>
</evidence>